<name>A0AAX2CGU9_9BACI</name>
<comment type="subcellular location">
    <subcellularLocation>
        <location evidence="1">Endomembrane system</location>
        <topology evidence="1">Multi-pass membrane protein</topology>
    </subcellularLocation>
</comment>
<evidence type="ECO:0000313" key="8">
    <source>
        <dbReference type="EMBL" id="SCL92804.1"/>
    </source>
</evidence>
<accession>A0AAX2CGU9</accession>
<keyword evidence="3 6" id="KW-0812">Transmembrane</keyword>
<evidence type="ECO:0000256" key="4">
    <source>
        <dbReference type="ARBA" id="ARBA00022989"/>
    </source>
</evidence>
<feature type="transmembrane region" description="Helical" evidence="6">
    <location>
        <begin position="124"/>
        <end position="141"/>
    </location>
</feature>
<sequence length="303" mass="34101">MDNMKKASFYMILSGFSFSLSGFFAEHAIFSGDFFLTLTARFFIPFLFLIPFIVNRIQRKAFWLNSYKQLPRAFSITLSQALFFLCAANSSLFIAMVLYNTGPIFICLFTLFSKTKRATRMEMIASIFGFLGVFLILKTGGIDFKSLFYLGIGVLSGISLAFSQIFLHRSAQTDDNLSIMTYTYLYGSILSAFLSICFTKTNYEEVLISSPIVLLFLILMAAGSIGNQWFRGIAYKLTPRISKLSTLLYLNILFSLFLDVLFNDSIPSFIQFAGALFVIASAVVPILIRSDKKQMEQKQVANG</sequence>
<comment type="caution">
    <text evidence="8">The sequence shown here is derived from an EMBL/GenBank/DDBJ whole genome shotgun (WGS) entry which is preliminary data.</text>
</comment>
<feature type="transmembrane region" description="Helical" evidence="6">
    <location>
        <begin position="147"/>
        <end position="167"/>
    </location>
</feature>
<comment type="similarity">
    <text evidence="2">Belongs to the EamA transporter family.</text>
</comment>
<dbReference type="AlphaFoldDB" id="A0AAX2CGU9"/>
<evidence type="ECO:0000313" key="9">
    <source>
        <dbReference type="Proteomes" id="UP000242164"/>
    </source>
</evidence>
<dbReference type="GO" id="GO:0016020">
    <property type="term" value="C:membrane"/>
    <property type="evidence" value="ECO:0007669"/>
    <property type="project" value="UniProtKB-SubCell"/>
</dbReference>
<dbReference type="EMBL" id="FMIK01000024">
    <property type="protein sequence ID" value="SCL92804.1"/>
    <property type="molecule type" value="Genomic_DNA"/>
</dbReference>
<keyword evidence="5 6" id="KW-0472">Membrane</keyword>
<proteinExistence type="inferred from homology"/>
<organism evidence="8 9">
    <name type="scientific">Bacillus cytotoxicus</name>
    <dbReference type="NCBI Taxonomy" id="580165"/>
    <lineage>
        <taxon>Bacteria</taxon>
        <taxon>Bacillati</taxon>
        <taxon>Bacillota</taxon>
        <taxon>Bacilli</taxon>
        <taxon>Bacillales</taxon>
        <taxon>Bacillaceae</taxon>
        <taxon>Bacillus</taxon>
        <taxon>Bacillus cereus group</taxon>
    </lineage>
</organism>
<dbReference type="PANTHER" id="PTHR22911:SF6">
    <property type="entry name" value="SOLUTE CARRIER FAMILY 35 MEMBER G1"/>
    <property type="match status" value="1"/>
</dbReference>
<feature type="transmembrane region" description="Helical" evidence="6">
    <location>
        <begin position="269"/>
        <end position="288"/>
    </location>
</feature>
<evidence type="ECO:0000256" key="1">
    <source>
        <dbReference type="ARBA" id="ARBA00004127"/>
    </source>
</evidence>
<feature type="domain" description="EamA" evidence="7">
    <location>
        <begin position="7"/>
        <end position="137"/>
    </location>
</feature>
<dbReference type="InterPro" id="IPR037185">
    <property type="entry name" value="EmrE-like"/>
</dbReference>
<evidence type="ECO:0000256" key="5">
    <source>
        <dbReference type="ARBA" id="ARBA00023136"/>
    </source>
</evidence>
<evidence type="ECO:0000256" key="3">
    <source>
        <dbReference type="ARBA" id="ARBA00022692"/>
    </source>
</evidence>
<protein>
    <recommendedName>
        <fullName evidence="7">EamA domain-containing protein</fullName>
    </recommendedName>
</protein>
<keyword evidence="4 6" id="KW-1133">Transmembrane helix</keyword>
<dbReference type="PANTHER" id="PTHR22911">
    <property type="entry name" value="ACYL-MALONYL CONDENSING ENZYME-RELATED"/>
    <property type="match status" value="1"/>
</dbReference>
<feature type="transmembrane region" description="Helical" evidence="6">
    <location>
        <begin position="179"/>
        <end position="201"/>
    </location>
</feature>
<reference evidence="8 9" key="1">
    <citation type="submission" date="2016-08" db="EMBL/GenBank/DDBJ databases">
        <authorList>
            <person name="Loux V."/>
            <person name="Rue O."/>
        </authorList>
    </citation>
    <scope>NUCLEOTIDE SEQUENCE [LARGE SCALE GENOMIC DNA]</scope>
    <source>
        <strain evidence="8 9">AFSSA_08CEB44bac</strain>
    </source>
</reference>
<feature type="transmembrane region" description="Helical" evidence="6">
    <location>
        <begin position="207"/>
        <end position="225"/>
    </location>
</feature>
<feature type="transmembrane region" description="Helical" evidence="6">
    <location>
        <begin position="35"/>
        <end position="57"/>
    </location>
</feature>
<dbReference type="SUPFAM" id="SSF103481">
    <property type="entry name" value="Multidrug resistance efflux transporter EmrE"/>
    <property type="match status" value="2"/>
</dbReference>
<gene>
    <name evidence="8" type="ORF">BCB44BAC_02127</name>
</gene>
<dbReference type="Proteomes" id="UP000242164">
    <property type="component" value="Unassembled WGS sequence"/>
</dbReference>
<evidence type="ECO:0000256" key="2">
    <source>
        <dbReference type="ARBA" id="ARBA00007362"/>
    </source>
</evidence>
<evidence type="ECO:0000259" key="7">
    <source>
        <dbReference type="Pfam" id="PF00892"/>
    </source>
</evidence>
<dbReference type="Pfam" id="PF00892">
    <property type="entry name" value="EamA"/>
    <property type="match status" value="1"/>
</dbReference>
<dbReference type="InterPro" id="IPR000620">
    <property type="entry name" value="EamA_dom"/>
</dbReference>
<evidence type="ECO:0000256" key="6">
    <source>
        <dbReference type="SAM" id="Phobius"/>
    </source>
</evidence>